<feature type="non-terminal residue" evidence="2">
    <location>
        <position position="165"/>
    </location>
</feature>
<evidence type="ECO:0000256" key="1">
    <source>
        <dbReference type="SAM" id="MobiDB-lite"/>
    </source>
</evidence>
<organism evidence="2 3">
    <name type="scientific">Rhamnusium bicolor</name>
    <dbReference type="NCBI Taxonomy" id="1586634"/>
    <lineage>
        <taxon>Eukaryota</taxon>
        <taxon>Metazoa</taxon>
        <taxon>Ecdysozoa</taxon>
        <taxon>Arthropoda</taxon>
        <taxon>Hexapoda</taxon>
        <taxon>Insecta</taxon>
        <taxon>Pterygota</taxon>
        <taxon>Neoptera</taxon>
        <taxon>Endopterygota</taxon>
        <taxon>Coleoptera</taxon>
        <taxon>Polyphaga</taxon>
        <taxon>Cucujiformia</taxon>
        <taxon>Chrysomeloidea</taxon>
        <taxon>Cerambycidae</taxon>
        <taxon>Lepturinae</taxon>
        <taxon>Rhagiini</taxon>
        <taxon>Rhamnusium</taxon>
    </lineage>
</organism>
<evidence type="ECO:0000313" key="2">
    <source>
        <dbReference type="EMBL" id="KAJ8971415.1"/>
    </source>
</evidence>
<feature type="region of interest" description="Disordered" evidence="1">
    <location>
        <begin position="57"/>
        <end position="90"/>
    </location>
</feature>
<dbReference type="AlphaFoldDB" id="A0AAV8ZU65"/>
<dbReference type="EMBL" id="JANEYF010000211">
    <property type="protein sequence ID" value="KAJ8971415.1"/>
    <property type="molecule type" value="Genomic_DNA"/>
</dbReference>
<protein>
    <submittedName>
        <fullName evidence="2">Uncharacterized protein</fullName>
    </submittedName>
</protein>
<dbReference type="Proteomes" id="UP001162156">
    <property type="component" value="Unassembled WGS sequence"/>
</dbReference>
<comment type="caution">
    <text evidence="2">The sequence shown here is derived from an EMBL/GenBank/DDBJ whole genome shotgun (WGS) entry which is preliminary data.</text>
</comment>
<sequence>VPEVVVLLHIAPQNPSHTDPVPRKNLDIEIVEGLNHVLEINIDHADLGQDRFKKEYISNPKKRSSSSSSSSSSDHILESRKIINSRVSSNNRNIANESKIRNDSPDCVIVDGKILDEINEDKFAPKQFTSSKSTKVPENILIDLKKNIIKVPEVEPIEPDSIFHH</sequence>
<accession>A0AAV8ZU65</accession>
<feature type="non-terminal residue" evidence="2">
    <location>
        <position position="1"/>
    </location>
</feature>
<reference evidence="2" key="1">
    <citation type="journal article" date="2023" name="Insect Mol. Biol.">
        <title>Genome sequencing provides insights into the evolution of gene families encoding plant cell wall-degrading enzymes in longhorned beetles.</title>
        <authorList>
            <person name="Shin N.R."/>
            <person name="Okamura Y."/>
            <person name="Kirsch R."/>
            <person name="Pauchet Y."/>
        </authorList>
    </citation>
    <scope>NUCLEOTIDE SEQUENCE</scope>
    <source>
        <strain evidence="2">RBIC_L_NR</strain>
    </source>
</reference>
<proteinExistence type="predicted"/>
<gene>
    <name evidence="2" type="ORF">NQ314_000720</name>
</gene>
<name>A0AAV8ZU65_9CUCU</name>
<evidence type="ECO:0000313" key="3">
    <source>
        <dbReference type="Proteomes" id="UP001162156"/>
    </source>
</evidence>
<keyword evidence="3" id="KW-1185">Reference proteome</keyword>